<dbReference type="OrthoDB" id="5296182at2"/>
<evidence type="ECO:0008006" key="5">
    <source>
        <dbReference type="Google" id="ProtNLM"/>
    </source>
</evidence>
<dbReference type="Proteomes" id="UP000056322">
    <property type="component" value="Chromosome 1"/>
</dbReference>
<protein>
    <recommendedName>
        <fullName evidence="5">DUF2782 domain-containing protein</fullName>
    </recommendedName>
</protein>
<accession>A0A0B7ISN5</accession>
<evidence type="ECO:0000313" key="4">
    <source>
        <dbReference type="Proteomes" id="UP000056322"/>
    </source>
</evidence>
<name>A0A0B7ISN5_9PROT</name>
<dbReference type="Gene3D" id="2.20.130.30">
    <property type="entry name" value="Protein of unknown function DUF2782"/>
    <property type="match status" value="1"/>
</dbReference>
<reference evidence="4" key="1">
    <citation type="submission" date="2014-12" db="EMBL/GenBank/DDBJ databases">
        <authorList>
            <person name="Salcher M.M."/>
        </authorList>
    </citation>
    <scope>NUCLEOTIDE SEQUENCE [LARGE SCALE GENOMIC DNA]</scope>
    <source>
        <strain evidence="4">MMS-10A-171</strain>
    </source>
</reference>
<evidence type="ECO:0000256" key="2">
    <source>
        <dbReference type="SAM" id="SignalP"/>
    </source>
</evidence>
<dbReference type="Pfam" id="PF11191">
    <property type="entry name" value="DUF2782"/>
    <property type="match status" value="1"/>
</dbReference>
<feature type="region of interest" description="Disordered" evidence="1">
    <location>
        <begin position="31"/>
        <end position="51"/>
    </location>
</feature>
<feature type="chain" id="PRO_5002133191" description="DUF2782 domain-containing protein" evidence="2">
    <location>
        <begin position="24"/>
        <end position="119"/>
    </location>
</feature>
<dbReference type="KEGG" id="mbac:BN1209_0296"/>
<sequence length="119" mass="13364">MRIQHLFLLLVLASPITYMSAQAADKKPVPADVEPLPEALPPPGVIEANPNDEPEITIVKKGETTVEEYRMHGELYMQKITPSTGKPYYLMKQDQEGGWSKFDGPAAPLVIPKWVIFRF</sequence>
<feature type="signal peptide" evidence="2">
    <location>
        <begin position="1"/>
        <end position="23"/>
    </location>
</feature>
<keyword evidence="2" id="KW-0732">Signal</keyword>
<gene>
    <name evidence="3" type="ORF">BN1209_0296</name>
</gene>
<evidence type="ECO:0000256" key="1">
    <source>
        <dbReference type="SAM" id="MobiDB-lite"/>
    </source>
</evidence>
<organism evidence="3 4">
    <name type="scientific">Candidatus Methylopumilus turicensis</name>
    <dbReference type="NCBI Taxonomy" id="1581680"/>
    <lineage>
        <taxon>Bacteria</taxon>
        <taxon>Pseudomonadati</taxon>
        <taxon>Pseudomonadota</taxon>
        <taxon>Betaproteobacteria</taxon>
        <taxon>Nitrosomonadales</taxon>
        <taxon>Methylophilaceae</taxon>
        <taxon>Candidatus Methylopumilus</taxon>
    </lineage>
</organism>
<dbReference type="EMBL" id="LN794158">
    <property type="protein sequence ID" value="CEN55349.1"/>
    <property type="molecule type" value="Genomic_DNA"/>
</dbReference>
<dbReference type="STRING" id="1581680.BN1209_0296"/>
<keyword evidence="4" id="KW-1185">Reference proteome</keyword>
<dbReference type="AlphaFoldDB" id="A0A0B7ISN5"/>
<proteinExistence type="predicted"/>
<dbReference type="InterPro" id="IPR021357">
    <property type="entry name" value="DUF2782"/>
</dbReference>
<evidence type="ECO:0000313" key="3">
    <source>
        <dbReference type="EMBL" id="CEN55349.1"/>
    </source>
</evidence>
<dbReference type="RefSeq" id="WP_045750635.1">
    <property type="nucleotide sequence ID" value="NZ_LN794158.1"/>
</dbReference>
<dbReference type="HOGENOM" id="CLU_145353_0_0_4"/>